<keyword evidence="2" id="KW-0614">Plasmid</keyword>
<dbReference type="OrthoDB" id="3953473at2"/>
<protein>
    <submittedName>
        <fullName evidence="2">Uncharacterized protein</fullName>
    </submittedName>
</protein>
<keyword evidence="3" id="KW-1185">Reference proteome</keyword>
<dbReference type="Proteomes" id="UP000095705">
    <property type="component" value="Plasmid pACMP1"/>
</dbReference>
<reference evidence="2 3" key="1">
    <citation type="submission" date="2016-08" db="EMBL/GenBank/DDBJ databases">
        <title>The complete genome of Streptomyces subrutilus 10-1-1.</title>
        <authorList>
            <person name="Chen X."/>
        </authorList>
    </citation>
    <scope>NUCLEOTIDE SEQUENCE [LARGE SCALE GENOMIC DNA]</scope>
    <source>
        <strain evidence="2 3">10-1-1</strain>
        <plasmid evidence="3">pacmp1</plasmid>
    </source>
</reference>
<gene>
    <name evidence="2" type="ORF">BGK67_35025</name>
</gene>
<feature type="region of interest" description="Disordered" evidence="1">
    <location>
        <begin position="19"/>
        <end position="38"/>
    </location>
</feature>
<dbReference type="InterPro" id="IPR029052">
    <property type="entry name" value="Metallo-depent_PP-like"/>
</dbReference>
<dbReference type="SUPFAM" id="SSF56300">
    <property type="entry name" value="Metallo-dependent phosphatases"/>
    <property type="match status" value="1"/>
</dbReference>
<evidence type="ECO:0000313" key="2">
    <source>
        <dbReference type="EMBL" id="OEJ21106.1"/>
    </source>
</evidence>
<dbReference type="EMBL" id="MEHK01000005">
    <property type="protein sequence ID" value="OEJ21106.1"/>
    <property type="molecule type" value="Genomic_DNA"/>
</dbReference>
<proteinExistence type="predicted"/>
<geneLocation type="plasmid" evidence="3">
    <name>pacmp1</name>
</geneLocation>
<evidence type="ECO:0000313" key="3">
    <source>
        <dbReference type="Proteomes" id="UP000095705"/>
    </source>
</evidence>
<accession>A0A1E5NXW6</accession>
<name>A0A1E5NXW6_9ACTN</name>
<evidence type="ECO:0000256" key="1">
    <source>
        <dbReference type="SAM" id="MobiDB-lite"/>
    </source>
</evidence>
<feature type="compositionally biased region" description="Polar residues" evidence="1">
    <location>
        <begin position="22"/>
        <end position="31"/>
    </location>
</feature>
<comment type="caution">
    <text evidence="2">The sequence shown here is derived from an EMBL/GenBank/DDBJ whole genome shotgun (WGS) entry which is preliminary data.</text>
</comment>
<dbReference type="AlphaFoldDB" id="A0A1E5NXW6"/>
<sequence length="420" mass="46349">MPVPAMSLTTDLQALLQPAGEGQTQPTQIQRPQAAAPRGWETGVRYEPGGTMVVTAPATEQPPNSEQDWRERVEALGLAIPEGFRVRLTEARHDPAAWHRDAQGDDAVTRPVWRCRYVIEPAAPAWLSFGDVDSLVRDAMRRRRKPRAALETAERALVVVYADAQAGKVGRDGGTPELVARIAERFDRLDDHIRDLKTVGRAPTAAYWADAGDCIEGFENTGQQAFTNDLTLTEMVRVHRRLTFEGLDRLAGRFDRVVAATCGSNHARVRRGKDAVGPPVDDWGIEVLSQIGDAYARNPAAYGHVSFVMPERWRDTVSLDVAGTVVGLAHGHQYPRPEKAGDWWRGQTFGRQPVADAQILITGHYHHFRAQQLGNGRLHIQAPTLDNGSDWYTVRSGEVSASGLLVFSVGPEGWDDLRIL</sequence>
<organism evidence="2 3">
    <name type="scientific">Streptomyces subrutilus</name>
    <dbReference type="NCBI Taxonomy" id="36818"/>
    <lineage>
        <taxon>Bacteria</taxon>
        <taxon>Bacillati</taxon>
        <taxon>Actinomycetota</taxon>
        <taxon>Actinomycetes</taxon>
        <taxon>Kitasatosporales</taxon>
        <taxon>Streptomycetaceae</taxon>
        <taxon>Streptomyces</taxon>
    </lineage>
</organism>